<evidence type="ECO:0000256" key="1">
    <source>
        <dbReference type="ARBA" id="ARBA00022443"/>
    </source>
</evidence>
<evidence type="ECO:0000256" key="3">
    <source>
        <dbReference type="SAM" id="MobiDB-lite"/>
    </source>
</evidence>
<evidence type="ECO:0000256" key="2">
    <source>
        <dbReference type="PROSITE-ProRule" id="PRU00192"/>
    </source>
</evidence>
<dbReference type="Gene3D" id="2.30.30.40">
    <property type="entry name" value="SH3 Domains"/>
    <property type="match status" value="1"/>
</dbReference>
<dbReference type="InterPro" id="IPR001452">
    <property type="entry name" value="SH3_domain"/>
</dbReference>
<dbReference type="CDD" id="cd00174">
    <property type="entry name" value="SH3"/>
    <property type="match status" value="1"/>
</dbReference>
<reference evidence="5 6" key="1">
    <citation type="submission" date="2022-12" db="EMBL/GenBank/DDBJ databases">
        <title>Chromosome-level genome of Tegillarca granosa.</title>
        <authorList>
            <person name="Kim J."/>
        </authorList>
    </citation>
    <scope>NUCLEOTIDE SEQUENCE [LARGE SCALE GENOMIC DNA]</scope>
    <source>
        <strain evidence="5">Teg-2019</strain>
        <tissue evidence="5">Adductor muscle</tissue>
    </source>
</reference>
<organism evidence="5 6">
    <name type="scientific">Tegillarca granosa</name>
    <name type="common">Malaysian cockle</name>
    <name type="synonym">Anadara granosa</name>
    <dbReference type="NCBI Taxonomy" id="220873"/>
    <lineage>
        <taxon>Eukaryota</taxon>
        <taxon>Metazoa</taxon>
        <taxon>Spiralia</taxon>
        <taxon>Lophotrochozoa</taxon>
        <taxon>Mollusca</taxon>
        <taxon>Bivalvia</taxon>
        <taxon>Autobranchia</taxon>
        <taxon>Pteriomorphia</taxon>
        <taxon>Arcoida</taxon>
        <taxon>Arcoidea</taxon>
        <taxon>Arcidae</taxon>
        <taxon>Tegillarca</taxon>
    </lineage>
</organism>
<accession>A0ABQ9F9A5</accession>
<keyword evidence="6" id="KW-1185">Reference proteome</keyword>
<sequence>MASTYESRDNPKSGTEPTVPLGYPAVVRYTFTPQTTEFNELFVSEGDIVQLLYSVGGWVYVKTYTGNTGYIPIQYCLTLDSSKRLSNQFNDIGSDANQLVDAGDQQPTDYVKRIEKHHPPSYTVRTTKSVNGYVKVKPSGGQIPLECDNITKRPPTFPPGFDPKLKQNNIGTLLSDNSLNGQTISESTFNRTYCRFLSQIVLAIQNLAITDREKADFKSGKLLKILKLASKESSNLISLIRPAIELDKIYYEDINNTQGIIIENTIKNKSELINQCPYCHILNEYLKNTGEISMSDLYSTIRNLHLHALSDSDSDQEGALNSNSSCESGVHQKQGVVSDNESPFTRTNGCLGLATSDYLKNGLQNKRNANSAVIPMKRIKRSLELNLLEIGLSQVEV</sequence>
<dbReference type="SMART" id="SM00326">
    <property type="entry name" value="SH3"/>
    <property type="match status" value="1"/>
</dbReference>
<keyword evidence="1 2" id="KW-0728">SH3 domain</keyword>
<dbReference type="Proteomes" id="UP001217089">
    <property type="component" value="Unassembled WGS sequence"/>
</dbReference>
<name>A0ABQ9F9A5_TEGGR</name>
<evidence type="ECO:0000313" key="6">
    <source>
        <dbReference type="Proteomes" id="UP001217089"/>
    </source>
</evidence>
<feature type="region of interest" description="Disordered" evidence="3">
    <location>
        <begin position="315"/>
        <end position="342"/>
    </location>
</feature>
<dbReference type="PROSITE" id="PS50002">
    <property type="entry name" value="SH3"/>
    <property type="match status" value="1"/>
</dbReference>
<proteinExistence type="predicted"/>
<evidence type="ECO:0000313" key="5">
    <source>
        <dbReference type="EMBL" id="KAJ8312462.1"/>
    </source>
</evidence>
<dbReference type="SUPFAM" id="SSF50044">
    <property type="entry name" value="SH3-domain"/>
    <property type="match status" value="1"/>
</dbReference>
<feature type="domain" description="SH3" evidence="4">
    <location>
        <begin position="20"/>
        <end position="81"/>
    </location>
</feature>
<dbReference type="InterPro" id="IPR036028">
    <property type="entry name" value="SH3-like_dom_sf"/>
</dbReference>
<evidence type="ECO:0000259" key="4">
    <source>
        <dbReference type="PROSITE" id="PS50002"/>
    </source>
</evidence>
<comment type="caution">
    <text evidence="5">The sequence shown here is derived from an EMBL/GenBank/DDBJ whole genome shotgun (WGS) entry which is preliminary data.</text>
</comment>
<protein>
    <recommendedName>
        <fullName evidence="4">SH3 domain-containing protein</fullName>
    </recommendedName>
</protein>
<gene>
    <name evidence="5" type="ORF">KUTeg_009835</name>
</gene>
<dbReference type="EMBL" id="JARBDR010000440">
    <property type="protein sequence ID" value="KAJ8312462.1"/>
    <property type="molecule type" value="Genomic_DNA"/>
</dbReference>